<evidence type="ECO:0000259" key="8">
    <source>
        <dbReference type="PROSITE" id="PS50048"/>
    </source>
</evidence>
<dbReference type="PROSITE" id="PS50048">
    <property type="entry name" value="ZN2_CY6_FUNGAL_2"/>
    <property type="match status" value="1"/>
</dbReference>
<dbReference type="PANTHER" id="PTHR47171">
    <property type="entry name" value="FARA-RELATED"/>
    <property type="match status" value="1"/>
</dbReference>
<gene>
    <name evidence="9" type="ORF">GNLVRS02_ARAD1D29656g</name>
</gene>
<reference evidence="9" key="2">
    <citation type="submission" date="2014-06" db="EMBL/GenBank/DDBJ databases">
        <title>The complete genome of Blastobotrys (Arxula) adeninivorans LS3 - a yeast of biotechnological interest.</title>
        <authorList>
            <person name="Kunze G."/>
            <person name="Gaillardin C."/>
            <person name="Czernicka M."/>
            <person name="Durrens P."/>
            <person name="Martin T."/>
            <person name="Boer E."/>
            <person name="Gabaldon T."/>
            <person name="Cruz J."/>
            <person name="Talla E."/>
            <person name="Marck C."/>
            <person name="Goffeau A."/>
            <person name="Barbe V."/>
            <person name="Baret P."/>
            <person name="Baronian K."/>
            <person name="Beier S."/>
            <person name="Bleykasten C."/>
            <person name="Bode R."/>
            <person name="Casaregola S."/>
            <person name="Despons L."/>
            <person name="Fairhead C."/>
            <person name="Giersberg M."/>
            <person name="Gierski P."/>
            <person name="Hahnel U."/>
            <person name="Hartmann A."/>
            <person name="Jankowska D."/>
            <person name="Jubin C."/>
            <person name="Jung P."/>
            <person name="Lafontaine I."/>
            <person name="Leh-Louis V."/>
            <person name="Lemaire M."/>
            <person name="Marcet-Houben M."/>
            <person name="Mascher M."/>
            <person name="Morel G."/>
            <person name="Richard G.-F."/>
            <person name="Riechen J."/>
            <person name="Sacerdot C."/>
            <person name="Sarkar A."/>
            <person name="Savel G."/>
            <person name="Schacherer J."/>
            <person name="Sherman D."/>
            <person name="Straub M.-L."/>
            <person name="Stein N."/>
            <person name="Thierry A."/>
            <person name="Trautwein-Schult A."/>
            <person name="Westhof E."/>
            <person name="Worch S."/>
            <person name="Dujon B."/>
            <person name="Souciet J.-L."/>
            <person name="Wincker P."/>
            <person name="Scholz U."/>
            <person name="Neuveglise N."/>
        </authorList>
    </citation>
    <scope>NUCLEOTIDE SEQUENCE</scope>
    <source>
        <strain evidence="9">LS3</strain>
    </source>
</reference>
<evidence type="ECO:0000256" key="2">
    <source>
        <dbReference type="ARBA" id="ARBA00022833"/>
    </source>
</evidence>
<dbReference type="GO" id="GO:0003677">
    <property type="term" value="F:DNA binding"/>
    <property type="evidence" value="ECO:0007669"/>
    <property type="project" value="UniProtKB-KW"/>
</dbReference>
<organism evidence="9">
    <name type="scientific">Blastobotrys adeninivorans</name>
    <name type="common">Yeast</name>
    <name type="synonym">Arxula adeninivorans</name>
    <dbReference type="NCBI Taxonomy" id="409370"/>
    <lineage>
        <taxon>Eukaryota</taxon>
        <taxon>Fungi</taxon>
        <taxon>Dikarya</taxon>
        <taxon>Ascomycota</taxon>
        <taxon>Saccharomycotina</taxon>
        <taxon>Dipodascomycetes</taxon>
        <taxon>Dipodascales</taxon>
        <taxon>Trichomonascaceae</taxon>
        <taxon>Blastobotrys</taxon>
    </lineage>
</organism>
<dbReference type="PROSITE" id="PS00463">
    <property type="entry name" value="ZN2_CY6_FUNGAL_1"/>
    <property type="match status" value="1"/>
</dbReference>
<dbReference type="PhylomeDB" id="A0A060THC4"/>
<keyword evidence="2" id="KW-0862">Zinc</keyword>
<evidence type="ECO:0000256" key="7">
    <source>
        <dbReference type="SAM" id="MobiDB-lite"/>
    </source>
</evidence>
<evidence type="ECO:0000256" key="3">
    <source>
        <dbReference type="ARBA" id="ARBA00023015"/>
    </source>
</evidence>
<feature type="compositionally biased region" description="Polar residues" evidence="7">
    <location>
        <begin position="82"/>
        <end position="91"/>
    </location>
</feature>
<keyword evidence="6" id="KW-0539">Nucleus</keyword>
<dbReference type="CDD" id="cd00067">
    <property type="entry name" value="GAL4"/>
    <property type="match status" value="1"/>
</dbReference>
<dbReference type="InterPro" id="IPR036864">
    <property type="entry name" value="Zn2-C6_fun-type_DNA-bd_sf"/>
</dbReference>
<accession>A0A060THC4</accession>
<dbReference type="Gene3D" id="4.10.240.10">
    <property type="entry name" value="Zn(2)-C6 fungal-type DNA-binding domain"/>
    <property type="match status" value="1"/>
</dbReference>
<keyword evidence="4" id="KW-0238">DNA-binding</keyword>
<keyword evidence="1" id="KW-0479">Metal-binding</keyword>
<dbReference type="CDD" id="cd12148">
    <property type="entry name" value="fungal_TF_MHR"/>
    <property type="match status" value="1"/>
</dbReference>
<feature type="region of interest" description="Disordered" evidence="7">
    <location>
        <begin position="57"/>
        <end position="123"/>
    </location>
</feature>
<dbReference type="Pfam" id="PF00172">
    <property type="entry name" value="Zn_clus"/>
    <property type="match status" value="1"/>
</dbReference>
<dbReference type="PANTHER" id="PTHR47171:SF1">
    <property type="entry name" value="ZN(II)2CYS6 TRANSCRIPTION FACTOR (EUROFUNG)"/>
    <property type="match status" value="1"/>
</dbReference>
<dbReference type="InterPro" id="IPR007219">
    <property type="entry name" value="XnlR_reg_dom"/>
</dbReference>
<evidence type="ECO:0000256" key="4">
    <source>
        <dbReference type="ARBA" id="ARBA00023125"/>
    </source>
</evidence>
<keyword evidence="3" id="KW-0805">Transcription regulation</keyword>
<name>A0A060THC4_BLAAD</name>
<dbReference type="Pfam" id="PF04082">
    <property type="entry name" value="Fungal_trans"/>
    <property type="match status" value="1"/>
</dbReference>
<protein>
    <submittedName>
        <fullName evidence="9">ARAD1D29656p</fullName>
    </submittedName>
</protein>
<proteinExistence type="predicted"/>
<evidence type="ECO:0000256" key="5">
    <source>
        <dbReference type="ARBA" id="ARBA00023163"/>
    </source>
</evidence>
<dbReference type="GO" id="GO:0006351">
    <property type="term" value="P:DNA-templated transcription"/>
    <property type="evidence" value="ECO:0007669"/>
    <property type="project" value="InterPro"/>
</dbReference>
<dbReference type="AlphaFoldDB" id="A0A060THC4"/>
<dbReference type="EMBL" id="HG937694">
    <property type="protein sequence ID" value="CDP38212.1"/>
    <property type="molecule type" value="Genomic_DNA"/>
</dbReference>
<keyword evidence="5" id="KW-0804">Transcription</keyword>
<evidence type="ECO:0000313" key="9">
    <source>
        <dbReference type="EMBL" id="CDP38212.1"/>
    </source>
</evidence>
<evidence type="ECO:0000256" key="1">
    <source>
        <dbReference type="ARBA" id="ARBA00022723"/>
    </source>
</evidence>
<evidence type="ECO:0000256" key="6">
    <source>
        <dbReference type="ARBA" id="ARBA00023242"/>
    </source>
</evidence>
<dbReference type="InterPro" id="IPR052073">
    <property type="entry name" value="Amide_Lactam_Regulators"/>
</dbReference>
<dbReference type="SMART" id="SM00066">
    <property type="entry name" value="GAL4"/>
    <property type="match status" value="1"/>
</dbReference>
<dbReference type="GO" id="GO:0000981">
    <property type="term" value="F:DNA-binding transcription factor activity, RNA polymerase II-specific"/>
    <property type="evidence" value="ECO:0007669"/>
    <property type="project" value="InterPro"/>
</dbReference>
<dbReference type="SMART" id="SM00906">
    <property type="entry name" value="Fungal_trans"/>
    <property type="match status" value="1"/>
</dbReference>
<dbReference type="GO" id="GO:0008270">
    <property type="term" value="F:zinc ion binding"/>
    <property type="evidence" value="ECO:0007669"/>
    <property type="project" value="InterPro"/>
</dbReference>
<dbReference type="SUPFAM" id="SSF57701">
    <property type="entry name" value="Zn2/Cys6 DNA-binding domain"/>
    <property type="match status" value="1"/>
</dbReference>
<reference evidence="9" key="1">
    <citation type="submission" date="2014-02" db="EMBL/GenBank/DDBJ databases">
        <authorList>
            <person name="Genoscope - CEA"/>
        </authorList>
    </citation>
    <scope>NUCLEOTIDE SEQUENCE</scope>
    <source>
        <strain evidence="9">LS3</strain>
    </source>
</reference>
<feature type="domain" description="Zn(2)-C6 fungal-type" evidence="8">
    <location>
        <begin position="15"/>
        <end position="48"/>
    </location>
</feature>
<sequence>MAPLSKPRHKRSSFACWKCHKSKMKCDIMTTGAPCSRCKGKPNAKCELFPSKRRHGRDLNLPIGYRQGASSPSRQSPHDPSFNAQSASDSQRIYEIPRTPQDPIGRTGTLQSSADHNDNDELSRNPVADYMIDSPSMLIASPLTRQLSQFASFPSAMGPLSPFTSHYPTDGPYNNGPPSMLLSLSRDSKGRETLEFVIERARRGHIIERETLSFLGESSPLSMLLRRFQDSGHVSMNPISHKGLANGQCTPDSDNSATSVTESVAGSLQPGALEDLVEAYFTVVHPFYPFINRRWFSEKFINNCVPPLLLNAVCFAACHHCESVVFHRSGFGDREEAKMAFYSEAKRLFDEDDEDDILVILQSTVLLSFYGGKPRRVWNNRSWLAIAVNIVEDMGGHRSTVRSYMNETDKSQIRIIWWCLVTRDIMTSLTLGRPQKICDLRCDADLLTIDDFDRIDKDPDGIIFGRADRAYHHLLIETAKANTLMMKVFSARYDPRSDPQPNMTEHEQELAEWKMNLPSCVNWNESPSSIPAIYMSMIYHHLVIFIFRPRMIDSEVIEDCSLEHATRSATEIAGQLAKLAVKGTLSIPQDIYSIFVTAMVILIVDLRSNESIVSKLQLQICMMTLNQAKESWDHAKWLVNMFERMIEGESDQPAPGARSPAGYDANSDVDLLKSLFAPMVTDS</sequence>
<dbReference type="InterPro" id="IPR001138">
    <property type="entry name" value="Zn2Cys6_DnaBD"/>
</dbReference>